<evidence type="ECO:0000313" key="2">
    <source>
        <dbReference type="Proteomes" id="UP000273500"/>
    </source>
</evidence>
<comment type="caution">
    <text evidence="1">The sequence shown here is derived from an EMBL/GenBank/DDBJ whole genome shotgun (WGS) entry which is preliminary data.</text>
</comment>
<dbReference type="OrthoDB" id="882917at2"/>
<dbReference type="RefSeq" id="WP_148103392.1">
    <property type="nucleotide sequence ID" value="NZ_RWIT01000002.1"/>
</dbReference>
<protein>
    <submittedName>
        <fullName evidence="1">Uncharacterized protein</fullName>
    </submittedName>
</protein>
<accession>A0A3R9N7T3</accession>
<gene>
    <name evidence="1" type="ORF">EI291_06510</name>
</gene>
<keyword evidence="2" id="KW-1185">Reference proteome</keyword>
<proteinExistence type="predicted"/>
<dbReference type="EMBL" id="RWIT01000002">
    <property type="protein sequence ID" value="RSK50300.1"/>
    <property type="molecule type" value="Genomic_DNA"/>
</dbReference>
<reference evidence="1 2" key="1">
    <citation type="submission" date="2018-12" db="EMBL/GenBank/DDBJ databases">
        <authorList>
            <person name="Feng G."/>
            <person name="Zhu H."/>
        </authorList>
    </citation>
    <scope>NUCLEOTIDE SEQUENCE [LARGE SCALE GENOMIC DNA]</scope>
    <source>
        <strain evidence="1 2">KCTC 12533</strain>
    </source>
</reference>
<evidence type="ECO:0000313" key="1">
    <source>
        <dbReference type="EMBL" id="RSK50300.1"/>
    </source>
</evidence>
<name>A0A3R9N7T3_9BACT</name>
<organism evidence="1 2">
    <name type="scientific">Hymenobacter rigui</name>
    <dbReference type="NCBI Taxonomy" id="334424"/>
    <lineage>
        <taxon>Bacteria</taxon>
        <taxon>Pseudomonadati</taxon>
        <taxon>Bacteroidota</taxon>
        <taxon>Cytophagia</taxon>
        <taxon>Cytophagales</taxon>
        <taxon>Hymenobacteraceae</taxon>
        <taxon>Hymenobacter</taxon>
    </lineage>
</organism>
<sequence length="179" mass="20256">MRLLLPLFQMKARHLLPLLFLVLPLALKAQQGSVRRLDESNGFRGLRFGSPLTESLHLKLLQDKGDEKIYEREDEDLRVGQFSAARIHYKFYKDQFATVTIIVRGPEHVQKVLPMFEALYGPGRPDGFSYKWHGSLAALSCASLPNDQIILAMSSLPLAAQMQQAKAPVNTTKLKIKRK</sequence>
<dbReference type="AlphaFoldDB" id="A0A3R9N7T3"/>
<dbReference type="Proteomes" id="UP000273500">
    <property type="component" value="Unassembled WGS sequence"/>
</dbReference>